<comment type="caution">
    <text evidence="2">The sequence shown here is derived from an EMBL/GenBank/DDBJ whole genome shotgun (WGS) entry which is preliminary data.</text>
</comment>
<accession>K2G886</accession>
<feature type="transmembrane region" description="Helical" evidence="1">
    <location>
        <begin position="7"/>
        <end position="31"/>
    </location>
</feature>
<evidence type="ECO:0000256" key="1">
    <source>
        <dbReference type="SAM" id="Phobius"/>
    </source>
</evidence>
<dbReference type="AlphaFoldDB" id="K2G886"/>
<keyword evidence="1" id="KW-0472">Membrane</keyword>
<keyword evidence="1" id="KW-1133">Transmembrane helix</keyword>
<reference evidence="2" key="1">
    <citation type="journal article" date="2012" name="Science">
        <title>Fermentation, hydrogen, and sulfur metabolism in multiple uncultivated bacterial phyla.</title>
        <authorList>
            <person name="Wrighton K.C."/>
            <person name="Thomas B.C."/>
            <person name="Sharon I."/>
            <person name="Miller C.S."/>
            <person name="Castelle C.J."/>
            <person name="VerBerkmoes N.C."/>
            <person name="Wilkins M.J."/>
            <person name="Hettich R.L."/>
            <person name="Lipton M.S."/>
            <person name="Williams K.H."/>
            <person name="Long P.E."/>
            <person name="Banfield J.F."/>
        </authorList>
    </citation>
    <scope>NUCLEOTIDE SEQUENCE [LARGE SCALE GENOMIC DNA]</scope>
</reference>
<protein>
    <submittedName>
        <fullName evidence="2">Uncharacterized protein</fullName>
    </submittedName>
</protein>
<proteinExistence type="predicted"/>
<name>K2G886_9BACT</name>
<dbReference type="EMBL" id="AMFJ01000853">
    <property type="protein sequence ID" value="EKE26319.1"/>
    <property type="molecule type" value="Genomic_DNA"/>
</dbReference>
<keyword evidence="1" id="KW-0812">Transmembrane</keyword>
<evidence type="ECO:0000313" key="2">
    <source>
        <dbReference type="EMBL" id="EKE26319.1"/>
    </source>
</evidence>
<organism evidence="2">
    <name type="scientific">uncultured bacterium</name>
    <name type="common">gcode 4</name>
    <dbReference type="NCBI Taxonomy" id="1234023"/>
    <lineage>
        <taxon>Bacteria</taxon>
        <taxon>environmental samples</taxon>
    </lineage>
</organism>
<sequence>MIQNKKWYTVVELMVGILIFTIWFLSAYLLVYSAINSSTKSKNEIIASNIAREQIELVKNIRDTNWLRNNNFDNLSDFSGSWYLGDYKYYIIENDYNIDSPIKIKNLNSSFNWTKNDVLNSSELRLCIDDMWRYIHPNNPSDCHKRTTFYSFLKVDKLITKNTITNMPIIVTWAYRIESIVINTEKWYNEFNINTIITDWKK</sequence>
<gene>
    <name evidence="2" type="ORF">ACD_4C00337G0007</name>
</gene>